<dbReference type="Pfam" id="PF00390">
    <property type="entry name" value="malic"/>
    <property type="match status" value="1"/>
</dbReference>
<dbReference type="InterPro" id="IPR051674">
    <property type="entry name" value="Malate_Decarboxylase"/>
</dbReference>
<keyword evidence="15" id="KW-1185">Reference proteome</keyword>
<evidence type="ECO:0000313" key="14">
    <source>
        <dbReference type="EMBL" id="EIM31749.1"/>
    </source>
</evidence>
<feature type="binding site" evidence="9">
    <location>
        <position position="163"/>
    </location>
    <ligand>
        <name>a divalent metal cation</name>
        <dbReference type="ChEBI" id="CHEBI:60240"/>
    </ligand>
</feature>
<keyword evidence="6" id="KW-0560">Oxidoreductase</keyword>
<dbReference type="Pfam" id="PF01515">
    <property type="entry name" value="PTA_PTB"/>
    <property type="match status" value="1"/>
</dbReference>
<dbReference type="Pfam" id="PF03949">
    <property type="entry name" value="Malic_M"/>
    <property type="match status" value="1"/>
</dbReference>
<dbReference type="FunFam" id="3.40.50.10380:FF:000003">
    <property type="entry name" value="NADP-dependent malic enzyme"/>
    <property type="match status" value="1"/>
</dbReference>
<evidence type="ECO:0000256" key="10">
    <source>
        <dbReference type="PIRSR" id="PIRSR036684-3"/>
    </source>
</evidence>
<dbReference type="PANTHER" id="PTHR43237">
    <property type="entry name" value="NADP-DEPENDENT MALIC ENZYME"/>
    <property type="match status" value="1"/>
</dbReference>
<comment type="cofactor">
    <cofactor evidence="1">
        <name>Mn(2+)</name>
        <dbReference type="ChEBI" id="CHEBI:29035"/>
    </cofactor>
</comment>
<dbReference type="InterPro" id="IPR045213">
    <property type="entry name" value="Malic_NAD-bd_bact_type"/>
</dbReference>
<dbReference type="NCBIfam" id="NF009501">
    <property type="entry name" value="PRK12861.1"/>
    <property type="match status" value="1"/>
</dbReference>
<dbReference type="CDD" id="cd05311">
    <property type="entry name" value="NAD_bind_2_malic_enz"/>
    <property type="match status" value="1"/>
</dbReference>
<dbReference type="EMBL" id="JH660668">
    <property type="protein sequence ID" value="EIM31749.1"/>
    <property type="molecule type" value="Genomic_DNA"/>
</dbReference>
<dbReference type="GO" id="GO:0006108">
    <property type="term" value="P:malate metabolic process"/>
    <property type="evidence" value="ECO:0007669"/>
    <property type="project" value="InterPro"/>
</dbReference>
<feature type="region of interest" description="Disordered" evidence="11">
    <location>
        <begin position="1"/>
        <end position="21"/>
    </location>
</feature>
<comment type="similarity">
    <text evidence="4">In the C-terminal section; belongs to the phosphate acetyltransferase and butyryltransferase family.</text>
</comment>
<dbReference type="InterPro" id="IPR036291">
    <property type="entry name" value="NAD(P)-bd_dom_sf"/>
</dbReference>
<gene>
    <name evidence="14" type="ORF">LepocDRAFT_00004900</name>
</gene>
<evidence type="ECO:0000256" key="11">
    <source>
        <dbReference type="SAM" id="MobiDB-lite"/>
    </source>
</evidence>
<feature type="binding site" evidence="9">
    <location>
        <position position="162"/>
    </location>
    <ligand>
        <name>a divalent metal cation</name>
        <dbReference type="ChEBI" id="CHEBI:60240"/>
    </ligand>
</feature>
<dbReference type="Gene3D" id="3.40.50.10950">
    <property type="match status" value="1"/>
</dbReference>
<protein>
    <submittedName>
        <fullName evidence="14">Malic enzyme</fullName>
    </submittedName>
</protein>
<dbReference type="PANTHER" id="PTHR43237:SF4">
    <property type="entry name" value="NADP-DEPENDENT MALIC ENZYME"/>
    <property type="match status" value="1"/>
</dbReference>
<evidence type="ECO:0000259" key="13">
    <source>
        <dbReference type="SMART" id="SM01274"/>
    </source>
</evidence>
<dbReference type="Proteomes" id="UP000053899">
    <property type="component" value="Unassembled WGS sequence"/>
</dbReference>
<accession>I4Z6A7</accession>
<evidence type="ECO:0000256" key="3">
    <source>
        <dbReference type="ARBA" id="ARBA00007686"/>
    </source>
</evidence>
<dbReference type="Gene3D" id="3.40.50.10380">
    <property type="entry name" value="Malic enzyme, N-terminal domain"/>
    <property type="match status" value="1"/>
</dbReference>
<evidence type="ECO:0000256" key="1">
    <source>
        <dbReference type="ARBA" id="ARBA00001936"/>
    </source>
</evidence>
<dbReference type="SUPFAM" id="SSF53223">
    <property type="entry name" value="Aminoacid dehydrogenase-like, N-terminal domain"/>
    <property type="match status" value="1"/>
</dbReference>
<evidence type="ECO:0000256" key="4">
    <source>
        <dbReference type="ARBA" id="ARBA00008756"/>
    </source>
</evidence>
<dbReference type="GO" id="GO:0016746">
    <property type="term" value="F:acyltransferase activity"/>
    <property type="evidence" value="ECO:0007669"/>
    <property type="project" value="InterPro"/>
</dbReference>
<feature type="domain" description="Malic enzyme NAD-binding" evidence="12">
    <location>
        <begin position="189"/>
        <end position="426"/>
    </location>
</feature>
<evidence type="ECO:0000256" key="9">
    <source>
        <dbReference type="PIRSR" id="PIRSR036684-2"/>
    </source>
</evidence>
<comment type="cofactor">
    <cofactor evidence="2">
        <name>Mg(2+)</name>
        <dbReference type="ChEBI" id="CHEBI:18420"/>
    </cofactor>
</comment>
<dbReference type="InterPro" id="IPR037062">
    <property type="entry name" value="Malic_N_dom_sf"/>
</dbReference>
<dbReference type="GO" id="GO:0051287">
    <property type="term" value="F:NAD binding"/>
    <property type="evidence" value="ECO:0007669"/>
    <property type="project" value="InterPro"/>
</dbReference>
<name>I4Z6A7_9BURK</name>
<dbReference type="InterPro" id="IPR002505">
    <property type="entry name" value="PTA_PTB"/>
</dbReference>
<dbReference type="InterPro" id="IPR012188">
    <property type="entry name" value="ME_PTA"/>
</dbReference>
<evidence type="ECO:0000256" key="7">
    <source>
        <dbReference type="ARBA" id="ARBA00023268"/>
    </source>
</evidence>
<dbReference type="SUPFAM" id="SSF51735">
    <property type="entry name" value="NAD(P)-binding Rossmann-fold domains"/>
    <property type="match status" value="1"/>
</dbReference>
<evidence type="ECO:0000256" key="5">
    <source>
        <dbReference type="ARBA" id="ARBA00022723"/>
    </source>
</evidence>
<dbReference type="InterPro" id="IPR042112">
    <property type="entry name" value="P_AcTrfase_dom2"/>
</dbReference>
<keyword evidence="5 9" id="KW-0479">Metal-binding</keyword>
<keyword evidence="10" id="KW-0521">NADP</keyword>
<dbReference type="SUPFAM" id="SSF53659">
    <property type="entry name" value="Isocitrate/Isopropylmalate dehydrogenase-like"/>
    <property type="match status" value="1"/>
</dbReference>
<comment type="similarity">
    <text evidence="3">In the N-terminal section; belongs to the malic enzymes family.</text>
</comment>
<dbReference type="InterPro" id="IPR012301">
    <property type="entry name" value="Malic_N_dom"/>
</dbReference>
<evidence type="ECO:0000256" key="8">
    <source>
        <dbReference type="PIRSR" id="PIRSR036684-1"/>
    </source>
</evidence>
<proteinExistence type="inferred from homology"/>
<keyword evidence="7" id="KW-0511">Multifunctional enzyme</keyword>
<dbReference type="Gene3D" id="3.40.50.10750">
    <property type="entry name" value="Isocitrate/Isopropylmalate dehydrogenase-like"/>
    <property type="match status" value="1"/>
</dbReference>
<dbReference type="Gene3D" id="3.40.50.720">
    <property type="entry name" value="NAD(P)-binding Rossmann-like Domain"/>
    <property type="match status" value="1"/>
</dbReference>
<dbReference type="PIRSF" id="PIRSF036684">
    <property type="entry name" value="ME_PTA"/>
    <property type="match status" value="1"/>
</dbReference>
<dbReference type="GO" id="GO:0046872">
    <property type="term" value="F:metal ion binding"/>
    <property type="evidence" value="ECO:0007669"/>
    <property type="project" value="UniProtKB-KW"/>
</dbReference>
<dbReference type="InterPro" id="IPR042113">
    <property type="entry name" value="P_AcTrfase_dom1"/>
</dbReference>
<dbReference type="SMART" id="SM00919">
    <property type="entry name" value="Malic_M"/>
    <property type="match status" value="1"/>
</dbReference>
<dbReference type="HOGENOM" id="CLU_012366_0_0_4"/>
<dbReference type="FunFam" id="3.40.50.720:FF:000095">
    <property type="entry name" value="NADP-dependent malic enzyme"/>
    <property type="match status" value="1"/>
</dbReference>
<feature type="binding site" evidence="10">
    <location>
        <position position="313"/>
    </location>
    <ligand>
        <name>a divalent metal cation</name>
        <dbReference type="ChEBI" id="CHEBI:60240"/>
    </ligand>
</feature>
<dbReference type="InterPro" id="IPR046346">
    <property type="entry name" value="Aminoacid_DH-like_N_sf"/>
</dbReference>
<feature type="binding site" evidence="10">
    <location>
        <position position="188"/>
    </location>
    <ligand>
        <name>a divalent metal cation</name>
        <dbReference type="ChEBI" id="CHEBI:60240"/>
    </ligand>
</feature>
<organism evidence="14 15">
    <name type="scientific">Leptothrix ochracea L12</name>
    <dbReference type="NCBI Taxonomy" id="735332"/>
    <lineage>
        <taxon>Bacteria</taxon>
        <taxon>Pseudomonadati</taxon>
        <taxon>Pseudomonadota</taxon>
        <taxon>Betaproteobacteria</taxon>
        <taxon>Burkholderiales</taxon>
        <taxon>Sphaerotilaceae</taxon>
        <taxon>Leptothrix</taxon>
    </lineage>
</organism>
<feature type="domain" description="Malic enzyme N-terminal" evidence="13">
    <location>
        <begin position="44"/>
        <end position="177"/>
    </location>
</feature>
<dbReference type="InterPro" id="IPR012302">
    <property type="entry name" value="Malic_NAD-bd"/>
</dbReference>
<dbReference type="GO" id="GO:0016616">
    <property type="term" value="F:oxidoreductase activity, acting on the CH-OH group of donors, NAD or NADP as acceptor"/>
    <property type="evidence" value="ECO:0007669"/>
    <property type="project" value="InterPro"/>
</dbReference>
<dbReference type="GO" id="GO:0004470">
    <property type="term" value="F:malic enzyme activity"/>
    <property type="evidence" value="ECO:0007669"/>
    <property type="project" value="InterPro"/>
</dbReference>
<reference evidence="14 15" key="1">
    <citation type="submission" date="2012-04" db="EMBL/GenBank/DDBJ databases">
        <title>Improved High-Quality Draft sequence of Leptothrix ochracea L12.</title>
        <authorList>
            <consortium name="US DOE Joint Genome Institute"/>
            <person name="Lucas S."/>
            <person name="Han J."/>
            <person name="Lapidus A."/>
            <person name="Cheng J.-F."/>
            <person name="Goodwin L."/>
            <person name="Pitluck S."/>
            <person name="Peters L."/>
            <person name="Zeytun A."/>
            <person name="Detter J.C."/>
            <person name="Han C."/>
            <person name="Tapia R."/>
            <person name="Land M."/>
            <person name="Hauser L."/>
            <person name="Kyrpides N."/>
            <person name="Ivanova N."/>
            <person name="Pagani I."/>
            <person name="Stepanauskas R."/>
            <person name="Masland D."/>
            <person name="Poulton N."/>
            <person name="Emerson D."/>
            <person name="Fleming E."/>
            <person name="Woyke T."/>
        </authorList>
    </citation>
    <scope>NUCLEOTIDE SEQUENCE [LARGE SCALE GENOMIC DNA]</scope>
    <source>
        <strain evidence="14 15">L12</strain>
    </source>
</reference>
<dbReference type="AlphaFoldDB" id="I4Z6A7"/>
<evidence type="ECO:0000313" key="15">
    <source>
        <dbReference type="Proteomes" id="UP000053899"/>
    </source>
</evidence>
<evidence type="ECO:0000256" key="2">
    <source>
        <dbReference type="ARBA" id="ARBA00001946"/>
    </source>
</evidence>
<dbReference type="SMART" id="SM01274">
    <property type="entry name" value="malic"/>
    <property type="match status" value="1"/>
</dbReference>
<sequence>MASDLDSGESVSHQRNPEAIMSNIEDKKSQFRRSALEYHEFPTPGKVAIAATKQMINQRDLALAYSPGVAAACEEIVIDPDNAFRYTSRGNLVAVITNGTAVLGLGDIGPLAAKPVMEGKAVLFKKFAGIDVFDLEINERNLDRLVDMIAALEPTFGGVNLEDIKAPDCFYVERRLRERMNIPVFHDDQHGTAIVVGAALLNGLKVLGKDIRQVKLVSSGAGAAALACLNLLVKLGMPRENIWVTDLAGVVYTGRQALMDPDKAEFAQDTAMRTLTEAIDGADVFLGLSAGGVFKQDMARKMAANPIIFALANPTPEIMPEEVKAVRDDAIIATGRTDYPNQVNNVLCFPYIFRGALDCGATTITDEMEIAAVRALAELAQAEQSEVVAAAYAGVNLSFGPEYLIPKPFDPRLMIKIAPAVARAAAESGVARRPIKDFEAYGEKLQSFVYASGTVMKPIFQLAKRAQAKRVAYAEGEDERVLRAVQVVVDEGLARPTLIGRPQIIAQRVEKFGLRLEQGRDYDVVNTDFDPRYRDYWQTYHRMTERKGVTQQLAKIEMRRRLTLIGSMLLHKGDVDGMVCGTWGSTTNHLTYIDQVIGRRPGVNTYACMNGLVLPGRQVFVVDTHVNYDPTAEQLAEITILAAEELMRFGIQPKAALLSHSNFGSSPHPSALKMAESLRLIKAKAPWLEVDGEMHGDTALDPAYRSELMPHTTLSGEANLLVMPNIDAANISYNLLKTAAGGGIAIGPVLLGAAKPVHVLTPSATVRRIVNMTAMTVADANAAR</sequence>
<feature type="active site" description="Proton acceptor" evidence="8">
    <location>
        <position position="120"/>
    </location>
</feature>
<feature type="binding site" evidence="10">
    <location>
        <begin position="102"/>
        <end position="109"/>
    </location>
    <ligand>
        <name>NADP(+)</name>
        <dbReference type="ChEBI" id="CHEBI:58349"/>
    </ligand>
</feature>
<evidence type="ECO:0000256" key="6">
    <source>
        <dbReference type="ARBA" id="ARBA00023002"/>
    </source>
</evidence>
<evidence type="ECO:0000259" key="12">
    <source>
        <dbReference type="SMART" id="SM00919"/>
    </source>
</evidence>